<proteinExistence type="predicted"/>
<accession>A0AAV9VTT0</accession>
<keyword evidence="3" id="KW-1185">Reference proteome</keyword>
<gene>
    <name evidence="2" type="ORF">TWF481_001638</name>
</gene>
<dbReference type="InterPro" id="IPR000999">
    <property type="entry name" value="RNase_III_dom"/>
</dbReference>
<evidence type="ECO:0000313" key="2">
    <source>
        <dbReference type="EMBL" id="KAK6496647.1"/>
    </source>
</evidence>
<dbReference type="Gene3D" id="1.10.1520.10">
    <property type="entry name" value="Ribonuclease III domain"/>
    <property type="match status" value="1"/>
</dbReference>
<dbReference type="Proteomes" id="UP001370758">
    <property type="component" value="Unassembled WGS sequence"/>
</dbReference>
<dbReference type="GO" id="GO:0006396">
    <property type="term" value="P:RNA processing"/>
    <property type="evidence" value="ECO:0007669"/>
    <property type="project" value="InterPro"/>
</dbReference>
<dbReference type="CDD" id="cd00593">
    <property type="entry name" value="RIBOc"/>
    <property type="match status" value="1"/>
</dbReference>
<dbReference type="InterPro" id="IPR036389">
    <property type="entry name" value="RNase_III_sf"/>
</dbReference>
<comment type="caution">
    <text evidence="2">The sequence shown here is derived from an EMBL/GenBank/DDBJ whole genome shotgun (WGS) entry which is preliminary data.</text>
</comment>
<dbReference type="SUPFAM" id="SSF69065">
    <property type="entry name" value="RNase III domain-like"/>
    <property type="match status" value="1"/>
</dbReference>
<dbReference type="SMART" id="SM00535">
    <property type="entry name" value="RIBOc"/>
    <property type="match status" value="1"/>
</dbReference>
<protein>
    <recommendedName>
        <fullName evidence="1">RNase III domain-containing protein</fullName>
    </recommendedName>
</protein>
<evidence type="ECO:0000259" key="1">
    <source>
        <dbReference type="PROSITE" id="PS50142"/>
    </source>
</evidence>
<dbReference type="PROSITE" id="PS50142">
    <property type="entry name" value="RNASE_3_2"/>
    <property type="match status" value="1"/>
</dbReference>
<feature type="domain" description="RNase III" evidence="1">
    <location>
        <begin position="7"/>
        <end position="136"/>
    </location>
</feature>
<organism evidence="2 3">
    <name type="scientific">Arthrobotrys musiformis</name>
    <dbReference type="NCBI Taxonomy" id="47236"/>
    <lineage>
        <taxon>Eukaryota</taxon>
        <taxon>Fungi</taxon>
        <taxon>Dikarya</taxon>
        <taxon>Ascomycota</taxon>
        <taxon>Pezizomycotina</taxon>
        <taxon>Orbiliomycetes</taxon>
        <taxon>Orbiliales</taxon>
        <taxon>Orbiliaceae</taxon>
        <taxon>Arthrobotrys</taxon>
    </lineage>
</organism>
<sequence>MARLINRKKIQMAIGYAFKSDTHVVEALESTGHARYHGKHDGHKRLALLGDAVLGLVQLDQWYQTSQSRGMADLRLKQHTNQKLQECADRLGITGEILLAPTHADLHLQGGQVQIARETKASAVEALLGAVWLDSNRDFGQVKKVACKLGVVDDES</sequence>
<reference evidence="2 3" key="1">
    <citation type="submission" date="2023-08" db="EMBL/GenBank/DDBJ databases">
        <authorList>
            <person name="Palmer J.M."/>
        </authorList>
    </citation>
    <scope>NUCLEOTIDE SEQUENCE [LARGE SCALE GENOMIC DNA]</scope>
    <source>
        <strain evidence="2 3">TWF481</strain>
    </source>
</reference>
<dbReference type="EMBL" id="JAVHJL010000010">
    <property type="protein sequence ID" value="KAK6496647.1"/>
    <property type="molecule type" value="Genomic_DNA"/>
</dbReference>
<dbReference type="Pfam" id="PF00636">
    <property type="entry name" value="Ribonuclease_3"/>
    <property type="match status" value="1"/>
</dbReference>
<dbReference type="GO" id="GO:0004525">
    <property type="term" value="F:ribonuclease III activity"/>
    <property type="evidence" value="ECO:0007669"/>
    <property type="project" value="InterPro"/>
</dbReference>
<evidence type="ECO:0000313" key="3">
    <source>
        <dbReference type="Proteomes" id="UP001370758"/>
    </source>
</evidence>
<name>A0AAV9VTT0_9PEZI</name>
<dbReference type="AlphaFoldDB" id="A0AAV9VTT0"/>